<comment type="caution">
    <text evidence="2">The sequence shown here is derived from an EMBL/GenBank/DDBJ whole genome shotgun (WGS) entry which is preliminary data.</text>
</comment>
<feature type="transmembrane region" description="Helical" evidence="1">
    <location>
        <begin position="92"/>
        <end position="125"/>
    </location>
</feature>
<sequence length="350" mass="39591">MNGFSYVFVHYKRTKSTAYAAVLFLQLQDYILNGVSRFMNNTRQLTEGAMLAGIYLVLLLIAIFVPVTNLLLTFVLPVPIILYWIRHGFKPGIYFALVILLLSFIGTFAGFFITISVVIGAAATGYALHQKQSTYEALLKGAAGYALGFTIFLAGTQFISGINMIDEIQNSYQATLQSVQSEVDTVGVTVSDAQWEQVNAMFDYIMVLIPTMIAVFSLLYAFITQWLAQKIHNRQSKDKILYPPFRRFNLPVIVLFIYFIGSFARWFEIDPNGWFYPIVANVTELAGILLVLQGFSFFFYFAHHRNLPKVLPILAVILSVLFGTVLLYLVRILGIIDVGFRLRERMSSKK</sequence>
<dbReference type="Pfam" id="PF09991">
    <property type="entry name" value="DUF2232"/>
    <property type="match status" value="1"/>
</dbReference>
<feature type="transmembrane region" description="Helical" evidence="1">
    <location>
        <begin position="273"/>
        <end position="301"/>
    </location>
</feature>
<accession>A0A268A767</accession>
<dbReference type="EMBL" id="NPBV01000027">
    <property type="protein sequence ID" value="PAD19950.1"/>
    <property type="molecule type" value="Genomic_DNA"/>
</dbReference>
<dbReference type="PANTHER" id="PTHR41324">
    <property type="entry name" value="MEMBRANE PROTEIN-RELATED"/>
    <property type="match status" value="1"/>
</dbReference>
<evidence type="ECO:0008006" key="4">
    <source>
        <dbReference type="Google" id="ProtNLM"/>
    </source>
</evidence>
<feature type="transmembrane region" description="Helical" evidence="1">
    <location>
        <begin position="137"/>
        <end position="159"/>
    </location>
</feature>
<organism evidence="2 3">
    <name type="scientific">Terribacillus saccharophilus</name>
    <dbReference type="NCBI Taxonomy" id="361277"/>
    <lineage>
        <taxon>Bacteria</taxon>
        <taxon>Bacillati</taxon>
        <taxon>Bacillota</taxon>
        <taxon>Bacilli</taxon>
        <taxon>Bacillales</taxon>
        <taxon>Bacillaceae</taxon>
        <taxon>Terribacillus</taxon>
    </lineage>
</organism>
<dbReference type="InterPro" id="IPR018710">
    <property type="entry name" value="DUF2232"/>
</dbReference>
<keyword evidence="1" id="KW-0812">Transmembrane</keyword>
<feature type="transmembrane region" description="Helical" evidence="1">
    <location>
        <begin position="53"/>
        <end position="86"/>
    </location>
</feature>
<proteinExistence type="predicted"/>
<gene>
    <name evidence="2" type="ORF">CHH64_16080</name>
</gene>
<dbReference type="AlphaFoldDB" id="A0A268A767"/>
<evidence type="ECO:0000313" key="2">
    <source>
        <dbReference type="EMBL" id="PAD19950.1"/>
    </source>
</evidence>
<dbReference type="OrthoDB" id="2987886at2"/>
<feature type="transmembrane region" description="Helical" evidence="1">
    <location>
        <begin position="204"/>
        <end position="227"/>
    </location>
</feature>
<evidence type="ECO:0000313" key="3">
    <source>
        <dbReference type="Proteomes" id="UP000216013"/>
    </source>
</evidence>
<name>A0A268A767_9BACI</name>
<feature type="transmembrane region" description="Helical" evidence="1">
    <location>
        <begin position="248"/>
        <end position="267"/>
    </location>
</feature>
<keyword evidence="1" id="KW-0472">Membrane</keyword>
<feature type="transmembrane region" description="Helical" evidence="1">
    <location>
        <begin position="313"/>
        <end position="336"/>
    </location>
</feature>
<evidence type="ECO:0000256" key="1">
    <source>
        <dbReference type="SAM" id="Phobius"/>
    </source>
</evidence>
<reference evidence="2 3" key="1">
    <citation type="submission" date="2017-07" db="EMBL/GenBank/DDBJ databases">
        <title>Isolation and whole genome analysis of endospore-forming bacteria from heroin.</title>
        <authorList>
            <person name="Kalinowski J."/>
            <person name="Ahrens B."/>
            <person name="Al-Dilaimi A."/>
            <person name="Winkler A."/>
            <person name="Wibberg D."/>
            <person name="Schleenbecker U."/>
            <person name="Ruckert C."/>
            <person name="Wolfel R."/>
            <person name="Grass G."/>
        </authorList>
    </citation>
    <scope>NUCLEOTIDE SEQUENCE [LARGE SCALE GENOMIC DNA]</scope>
    <source>
        <strain evidence="2 3">7528</strain>
    </source>
</reference>
<dbReference type="Proteomes" id="UP000216013">
    <property type="component" value="Unassembled WGS sequence"/>
</dbReference>
<keyword evidence="1" id="KW-1133">Transmembrane helix</keyword>
<dbReference type="PANTHER" id="PTHR41324:SF1">
    <property type="entry name" value="DUF2232 DOMAIN-CONTAINING PROTEIN"/>
    <property type="match status" value="1"/>
</dbReference>
<protein>
    <recommendedName>
        <fullName evidence="4">DUF2232 domain-containing protein</fullName>
    </recommendedName>
</protein>